<dbReference type="Pfam" id="PF00092">
    <property type="entry name" value="VWA"/>
    <property type="match status" value="3"/>
</dbReference>
<evidence type="ECO:0000313" key="4">
    <source>
        <dbReference type="Proteomes" id="UP001274896"/>
    </source>
</evidence>
<evidence type="ECO:0000256" key="1">
    <source>
        <dbReference type="SAM" id="MobiDB-lite"/>
    </source>
</evidence>
<dbReference type="PANTHER" id="PTHR24020">
    <property type="entry name" value="COLLAGEN ALPHA"/>
    <property type="match status" value="1"/>
</dbReference>
<dbReference type="PRINTS" id="PR00453">
    <property type="entry name" value="VWFADOMAIN"/>
</dbReference>
<dbReference type="Proteomes" id="UP001274896">
    <property type="component" value="Unassembled WGS sequence"/>
</dbReference>
<dbReference type="InterPro" id="IPR002035">
    <property type="entry name" value="VWF_A"/>
</dbReference>
<dbReference type="SMART" id="SM00327">
    <property type="entry name" value="VWA"/>
    <property type="match status" value="3"/>
</dbReference>
<keyword evidence="4" id="KW-1185">Reference proteome</keyword>
<evidence type="ECO:0000313" key="3">
    <source>
        <dbReference type="EMBL" id="KAK3531568.1"/>
    </source>
</evidence>
<evidence type="ECO:0000259" key="2">
    <source>
        <dbReference type="PROSITE" id="PS50234"/>
    </source>
</evidence>
<feature type="domain" description="VWFA" evidence="2">
    <location>
        <begin position="46"/>
        <end position="225"/>
    </location>
</feature>
<dbReference type="InterPro" id="IPR036465">
    <property type="entry name" value="vWFA_dom_sf"/>
</dbReference>
<sequence>MNSNNNNNNKDQGSQTGFQDHSRKRRALQNDASTETNNDDQDAGTEIAFVLDGSGSIDKEDFERAKDFIGNVMKNVWTTCFNCKFAVVQFGRDIRTELYLNENNDRLRALDKVKNIKQVYAVTKTASALYHVLTDVFVPQSGSKENAPKKIILLSDGQMSGDSRNLTEVLNMPQMERIVRYALGVGPDVLSHSPAIKEMTEIAGSEDRFFGLCNYDALKTILSDMEKRIEDAGTEIAFVLDGSGNIEKVDFERAKDFIGNVMKNVWTTCFDCKFAVLQVGRDIMTELYLKESDDHLRALDKVKNIRQVYAISKIPSALYHILTDVFVPQSGSKENAKKKIILLSDGQISGDTRSLTEVLNMPQMKGIARYVIGVGREVLNKAQAIQEMTEIAGSEDQFFGISNYADLQNILSSLEKNLFSVEGTEIAFVLDGSASIKREDFKRAKDFIYTIMNNVWTTCFSCKFAVVQFGSDIRTELSLNENSDHFRALDKVKNITQILQSTRTASALYHVLTDIFVTQSGSKGNAPKMIILLSDGQIAGDPRNLNDVLNMPQMKGIDRYAIGLGPDVLDNKHASQEMIEIAGSEEKFFKVSNYAALKNILSSLQRPILRAAEIELETKV</sequence>
<gene>
    <name evidence="3" type="ORF">QTP70_024952</name>
</gene>
<organism evidence="3 4">
    <name type="scientific">Hemibagrus guttatus</name>
    <dbReference type="NCBI Taxonomy" id="175788"/>
    <lineage>
        <taxon>Eukaryota</taxon>
        <taxon>Metazoa</taxon>
        <taxon>Chordata</taxon>
        <taxon>Craniata</taxon>
        <taxon>Vertebrata</taxon>
        <taxon>Euteleostomi</taxon>
        <taxon>Actinopterygii</taxon>
        <taxon>Neopterygii</taxon>
        <taxon>Teleostei</taxon>
        <taxon>Ostariophysi</taxon>
        <taxon>Siluriformes</taxon>
        <taxon>Bagridae</taxon>
        <taxon>Hemibagrus</taxon>
    </lineage>
</organism>
<feature type="region of interest" description="Disordered" evidence="1">
    <location>
        <begin position="1"/>
        <end position="44"/>
    </location>
</feature>
<dbReference type="InterPro" id="IPR050525">
    <property type="entry name" value="ECM_Assembly_Org"/>
</dbReference>
<protein>
    <recommendedName>
        <fullName evidence="2">VWFA domain-containing protein</fullName>
    </recommendedName>
</protein>
<dbReference type="Gene3D" id="3.40.50.410">
    <property type="entry name" value="von Willebrand factor, type A domain"/>
    <property type="match status" value="3"/>
</dbReference>
<proteinExistence type="predicted"/>
<reference evidence="3" key="1">
    <citation type="submission" date="2023-06" db="EMBL/GenBank/DDBJ databases">
        <title>Male Hemibagrus guttatus genome.</title>
        <authorList>
            <person name="Bian C."/>
        </authorList>
    </citation>
    <scope>NUCLEOTIDE SEQUENCE</scope>
    <source>
        <strain evidence="3">Male_cb2023</strain>
        <tissue evidence="3">Muscle</tissue>
    </source>
</reference>
<comment type="caution">
    <text evidence="3">The sequence shown here is derived from an EMBL/GenBank/DDBJ whole genome shotgun (WGS) entry which is preliminary data.</text>
</comment>
<feature type="domain" description="VWFA" evidence="2">
    <location>
        <begin position="235"/>
        <end position="414"/>
    </location>
</feature>
<feature type="domain" description="VWFA" evidence="2">
    <location>
        <begin position="425"/>
        <end position="604"/>
    </location>
</feature>
<accession>A0AAE0QT70</accession>
<name>A0AAE0QT70_9TELE</name>
<feature type="compositionally biased region" description="Polar residues" evidence="1">
    <location>
        <begin position="10"/>
        <end position="19"/>
    </location>
</feature>
<dbReference type="EMBL" id="JAUCMX010000011">
    <property type="protein sequence ID" value="KAK3531568.1"/>
    <property type="molecule type" value="Genomic_DNA"/>
</dbReference>
<dbReference type="PROSITE" id="PS50234">
    <property type="entry name" value="VWFA"/>
    <property type="match status" value="3"/>
</dbReference>
<dbReference type="SUPFAM" id="SSF53300">
    <property type="entry name" value="vWA-like"/>
    <property type="match status" value="3"/>
</dbReference>
<dbReference type="AlphaFoldDB" id="A0AAE0QT70"/>